<dbReference type="GO" id="GO:0005886">
    <property type="term" value="C:plasma membrane"/>
    <property type="evidence" value="ECO:0007669"/>
    <property type="project" value="InterPro"/>
</dbReference>
<organism evidence="6 9">
    <name type="scientific">Klebsiella michiganensis</name>
    <dbReference type="NCBI Taxonomy" id="1134687"/>
    <lineage>
        <taxon>Bacteria</taxon>
        <taxon>Pseudomonadati</taxon>
        <taxon>Pseudomonadota</taxon>
        <taxon>Gammaproteobacteria</taxon>
        <taxon>Enterobacterales</taxon>
        <taxon>Enterobacteriaceae</taxon>
        <taxon>Klebsiella/Raoultella group</taxon>
        <taxon>Klebsiella</taxon>
    </lineage>
</organism>
<dbReference type="EMBL" id="UGMS01000004">
    <property type="protein sequence ID" value="STW79714.1"/>
    <property type="molecule type" value="Genomic_DNA"/>
</dbReference>
<evidence type="ECO:0000256" key="4">
    <source>
        <dbReference type="SAM" id="Phobius"/>
    </source>
</evidence>
<evidence type="ECO:0000256" key="2">
    <source>
        <dbReference type="ARBA" id="ARBA00032707"/>
    </source>
</evidence>
<evidence type="ECO:0000256" key="1">
    <source>
        <dbReference type="ARBA" id="ARBA00012374"/>
    </source>
</evidence>
<feature type="transmembrane region" description="Helical" evidence="4">
    <location>
        <begin position="71"/>
        <end position="93"/>
    </location>
</feature>
<evidence type="ECO:0000313" key="7">
    <source>
        <dbReference type="EMBL" id="STW79714.1"/>
    </source>
</evidence>
<keyword evidence="4" id="KW-0472">Membrane</keyword>
<dbReference type="InterPro" id="IPR033879">
    <property type="entry name" value="UPP_Pase"/>
</dbReference>
<dbReference type="GO" id="GO:0050380">
    <property type="term" value="F:undecaprenyl-diphosphatase activity"/>
    <property type="evidence" value="ECO:0007669"/>
    <property type="project" value="UniProtKB-EC"/>
</dbReference>
<proteinExistence type="predicted"/>
<dbReference type="EMBL" id="UGJR01000005">
    <property type="protein sequence ID" value="STS99525.1"/>
    <property type="molecule type" value="Genomic_DNA"/>
</dbReference>
<evidence type="ECO:0000313" key="6">
    <source>
        <dbReference type="EMBL" id="STS99525.1"/>
    </source>
</evidence>
<evidence type="ECO:0000313" key="8">
    <source>
        <dbReference type="Proteomes" id="UP000254863"/>
    </source>
</evidence>
<feature type="transmembrane region" description="Helical" evidence="4">
    <location>
        <begin position="139"/>
        <end position="157"/>
    </location>
</feature>
<protein>
    <recommendedName>
        <fullName evidence="1">undecaprenyl-diphosphate phosphatase</fullName>
        <ecNumber evidence="1">3.6.1.27</ecNumber>
    </recommendedName>
    <alternativeName>
        <fullName evidence="2">Undecaprenyl pyrophosphate phosphatase</fullName>
    </alternativeName>
</protein>
<feature type="transmembrane region" description="Helical" evidence="4">
    <location>
        <begin position="113"/>
        <end position="132"/>
    </location>
</feature>
<keyword evidence="6" id="KW-0378">Hydrolase</keyword>
<reference evidence="8 9" key="1">
    <citation type="submission" date="2018-06" db="EMBL/GenBank/DDBJ databases">
        <authorList>
            <consortium name="Pathogen Informatics"/>
            <person name="Doyle S."/>
        </authorList>
    </citation>
    <scope>NUCLEOTIDE SEQUENCE [LARGE SCALE GENOMIC DNA]</scope>
    <source>
        <strain evidence="7 8">NCTC11685</strain>
        <strain evidence="6 9">NCTC11694</strain>
    </source>
</reference>
<evidence type="ECO:0000256" key="3">
    <source>
        <dbReference type="ARBA" id="ARBA00047594"/>
    </source>
</evidence>
<evidence type="ECO:0000313" key="9">
    <source>
        <dbReference type="Proteomes" id="UP000255050"/>
    </source>
</evidence>
<dbReference type="SUPFAM" id="SSF48317">
    <property type="entry name" value="Acid phosphatase/Vanadium-dependent haloperoxidase"/>
    <property type="match status" value="1"/>
</dbReference>
<keyword evidence="4" id="KW-1133">Transmembrane helix</keyword>
<comment type="catalytic activity">
    <reaction evidence="3">
        <text>di-trans,octa-cis-undecaprenyl diphosphate + H2O = di-trans,octa-cis-undecaprenyl phosphate + phosphate + H(+)</text>
        <dbReference type="Rhea" id="RHEA:28094"/>
        <dbReference type="ChEBI" id="CHEBI:15377"/>
        <dbReference type="ChEBI" id="CHEBI:15378"/>
        <dbReference type="ChEBI" id="CHEBI:43474"/>
        <dbReference type="ChEBI" id="CHEBI:58405"/>
        <dbReference type="ChEBI" id="CHEBI:60392"/>
        <dbReference type="EC" id="3.6.1.27"/>
    </reaction>
</comment>
<evidence type="ECO:0000259" key="5">
    <source>
        <dbReference type="SMART" id="SM00014"/>
    </source>
</evidence>
<feature type="transmembrane region" description="Helical" evidence="4">
    <location>
        <begin position="163"/>
        <end position="181"/>
    </location>
</feature>
<dbReference type="Pfam" id="PF01569">
    <property type="entry name" value="PAP2"/>
    <property type="match status" value="1"/>
</dbReference>
<dbReference type="Proteomes" id="UP000255050">
    <property type="component" value="Unassembled WGS sequence"/>
</dbReference>
<gene>
    <name evidence="6" type="primary">ybjG_3</name>
    <name evidence="7" type="synonym">ybjG_2</name>
    <name evidence="7" type="ORF">NCTC11685_07051</name>
    <name evidence="6" type="ORF">NCTC11694_05974</name>
</gene>
<dbReference type="Gene3D" id="1.20.144.10">
    <property type="entry name" value="Phosphatidic acid phosphatase type 2/haloperoxidase"/>
    <property type="match status" value="1"/>
</dbReference>
<feature type="domain" description="Phosphatidic acid phosphatase type 2/haloperoxidase" evidence="5">
    <location>
        <begin position="70"/>
        <end position="178"/>
    </location>
</feature>
<sequence>MTEIRLSRATAMNALETLNQSAFLALNASPGTPEAILALARFSASGIIFVVPAILLWLWFSGGRQGHRQALFCTLSILIALGLGSICGMLLFHPRPFMIPLGHTWINHPADNSFPSDHGTVMFSAAFALLSLRSRAAGLFLLLAALPVAWSRIFLGVHFPLDMVGAALVSACGVCVAKLIWSGIGHRLTSLCEAISRRLFAWLPPRFTP</sequence>
<accession>A0A7H4MTI9</accession>
<dbReference type="EC" id="3.6.1.27" evidence="1"/>
<name>A0A7H4MTI9_9ENTR</name>
<keyword evidence="4" id="KW-0812">Transmembrane</keyword>
<dbReference type="Proteomes" id="UP000254863">
    <property type="component" value="Unassembled WGS sequence"/>
</dbReference>
<dbReference type="PANTHER" id="PTHR14969:SF13">
    <property type="entry name" value="AT30094P"/>
    <property type="match status" value="1"/>
</dbReference>
<dbReference type="AlphaFoldDB" id="A0A7H4MTI9"/>
<dbReference type="InterPro" id="IPR036938">
    <property type="entry name" value="PAP2/HPO_sf"/>
</dbReference>
<comment type="caution">
    <text evidence="6">The sequence shown here is derived from an EMBL/GenBank/DDBJ whole genome shotgun (WGS) entry which is preliminary data.</text>
</comment>
<dbReference type="PANTHER" id="PTHR14969">
    <property type="entry name" value="SPHINGOSINE-1-PHOSPHATE PHOSPHOHYDROLASE"/>
    <property type="match status" value="1"/>
</dbReference>
<dbReference type="CDD" id="cd03385">
    <property type="entry name" value="PAP2_BcrC_like"/>
    <property type="match status" value="1"/>
</dbReference>
<dbReference type="InterPro" id="IPR000326">
    <property type="entry name" value="PAP2/HPO"/>
</dbReference>
<feature type="transmembrane region" description="Helical" evidence="4">
    <location>
        <begin position="35"/>
        <end position="59"/>
    </location>
</feature>
<dbReference type="SMART" id="SM00014">
    <property type="entry name" value="acidPPc"/>
    <property type="match status" value="1"/>
</dbReference>